<keyword evidence="5" id="KW-1185">Reference proteome</keyword>
<dbReference type="InterPro" id="IPR002220">
    <property type="entry name" value="DapA-like"/>
</dbReference>
<protein>
    <submittedName>
        <fullName evidence="4">Dihydrodipicolinate synthase family protein</fullName>
    </submittedName>
</protein>
<evidence type="ECO:0000313" key="4">
    <source>
        <dbReference type="EMBL" id="MBK1842247.1"/>
    </source>
</evidence>
<organism evidence="4 5">
    <name type="scientific">Azospirillum endophyticum</name>
    <dbReference type="NCBI Taxonomy" id="2800326"/>
    <lineage>
        <taxon>Bacteria</taxon>
        <taxon>Pseudomonadati</taxon>
        <taxon>Pseudomonadota</taxon>
        <taxon>Alphaproteobacteria</taxon>
        <taxon>Rhodospirillales</taxon>
        <taxon>Azospirillaceae</taxon>
        <taxon>Azospirillum</taxon>
    </lineage>
</organism>
<dbReference type="CDD" id="cd00408">
    <property type="entry name" value="DHDPS-like"/>
    <property type="match status" value="1"/>
</dbReference>
<dbReference type="SMART" id="SM01130">
    <property type="entry name" value="DHDPS"/>
    <property type="match status" value="1"/>
</dbReference>
<evidence type="ECO:0000313" key="5">
    <source>
        <dbReference type="Proteomes" id="UP000652760"/>
    </source>
</evidence>
<evidence type="ECO:0000256" key="2">
    <source>
        <dbReference type="ARBA" id="ARBA00023239"/>
    </source>
</evidence>
<dbReference type="Pfam" id="PF00701">
    <property type="entry name" value="DHDPS"/>
    <property type="match status" value="1"/>
</dbReference>
<dbReference type="Proteomes" id="UP000652760">
    <property type="component" value="Unassembled WGS sequence"/>
</dbReference>
<comment type="similarity">
    <text evidence="1 3">Belongs to the DapA family.</text>
</comment>
<dbReference type="SUPFAM" id="SSF51569">
    <property type="entry name" value="Aldolase"/>
    <property type="match status" value="1"/>
</dbReference>
<sequence length="312" mass="34235">MAQRIDGIIPVMLTPFTDAGEIDYPGLDRLIDWYLDNGADALFAVCQSSEMQFLSLEERVQLAKAVVAKVAGRVPVVVSGHISDDLDAQVEELTAMAATGGDALVLVTNHLDPKNEGTEAFRRHLSHLLERLPRDIPLGLYECPAPYRRLLSDEELRLCIDSGRFVLLKDVSCDLATVERRLAIAEGSGLAIINANAAIARDAMRAGSPGFTGVFTNIHPDLYRWMRLSGDRHPELADELATFLVVAAVSEGLGYPAFAKMYHQRLGTFGSIRCRVIQYDVRERFWALDAVLDKVVAGTDAFRAKIAALPAE</sequence>
<dbReference type="PANTHER" id="PTHR12128">
    <property type="entry name" value="DIHYDRODIPICOLINATE SYNTHASE"/>
    <property type="match status" value="1"/>
</dbReference>
<keyword evidence="2 3" id="KW-0456">Lyase</keyword>
<dbReference type="PANTHER" id="PTHR12128:SF66">
    <property type="entry name" value="4-HYDROXY-2-OXOGLUTARATE ALDOLASE, MITOCHONDRIAL"/>
    <property type="match status" value="1"/>
</dbReference>
<reference evidence="5" key="1">
    <citation type="submission" date="2021-01" db="EMBL/GenBank/DDBJ databases">
        <title>Genome public.</title>
        <authorList>
            <person name="Liu C."/>
            <person name="Sun Q."/>
        </authorList>
    </citation>
    <scope>NUCLEOTIDE SEQUENCE [LARGE SCALE GENOMIC DNA]</scope>
    <source>
        <strain evidence="5">YIM B02556</strain>
    </source>
</reference>
<dbReference type="RefSeq" id="WP_200198908.1">
    <property type="nucleotide sequence ID" value="NZ_JAENHM010000084.1"/>
</dbReference>
<proteinExistence type="inferred from homology"/>
<accession>A0ABS1FFS9</accession>
<dbReference type="Gene3D" id="3.20.20.70">
    <property type="entry name" value="Aldolase class I"/>
    <property type="match status" value="1"/>
</dbReference>
<dbReference type="InterPro" id="IPR013785">
    <property type="entry name" value="Aldolase_TIM"/>
</dbReference>
<evidence type="ECO:0000256" key="3">
    <source>
        <dbReference type="PIRNR" id="PIRNR001365"/>
    </source>
</evidence>
<dbReference type="PIRSF" id="PIRSF001365">
    <property type="entry name" value="DHDPS"/>
    <property type="match status" value="1"/>
</dbReference>
<dbReference type="EMBL" id="JAENHM010000084">
    <property type="protein sequence ID" value="MBK1842247.1"/>
    <property type="molecule type" value="Genomic_DNA"/>
</dbReference>
<name>A0ABS1FFS9_9PROT</name>
<gene>
    <name evidence="4" type="ORF">JHL17_33110</name>
</gene>
<comment type="caution">
    <text evidence="4">The sequence shown here is derived from an EMBL/GenBank/DDBJ whole genome shotgun (WGS) entry which is preliminary data.</text>
</comment>
<evidence type="ECO:0000256" key="1">
    <source>
        <dbReference type="ARBA" id="ARBA00007592"/>
    </source>
</evidence>